<evidence type="ECO:0000313" key="3">
    <source>
        <dbReference type="Proteomes" id="UP000473014"/>
    </source>
</evidence>
<feature type="compositionally biased region" description="Acidic residues" evidence="1">
    <location>
        <begin position="150"/>
        <end position="159"/>
    </location>
</feature>
<sequence length="175" mass="19025">MAVLVGLQASGKSTFRARAFPADFTVVGKDLFPRSARHRQRRQMRMVTEALERGRSVVVDNTNPSPLEWAPLIAAGRAHGARVVAYWFPPDVPNAMARNAARQGRERVPDVGFFDTLRRLRRPRRADGFDAVWEVRTDGRGGFDVRPGDVDEDEGEGEGDPGGGGGGDGDGRAGL</sequence>
<evidence type="ECO:0000256" key="1">
    <source>
        <dbReference type="SAM" id="MobiDB-lite"/>
    </source>
</evidence>
<name>A0A6G2BIV0_9ACTN</name>
<dbReference type="Proteomes" id="UP000473014">
    <property type="component" value="Unassembled WGS sequence"/>
</dbReference>
<organism evidence="2 3">
    <name type="scientific">Streptomyces taklimakanensis</name>
    <dbReference type="NCBI Taxonomy" id="2569853"/>
    <lineage>
        <taxon>Bacteria</taxon>
        <taxon>Bacillati</taxon>
        <taxon>Actinomycetota</taxon>
        <taxon>Actinomycetes</taxon>
        <taxon>Kitasatosporales</taxon>
        <taxon>Streptomycetaceae</taxon>
        <taxon>Streptomyces</taxon>
    </lineage>
</organism>
<accession>A0A6G2BIV0</accession>
<dbReference type="InterPro" id="IPR027417">
    <property type="entry name" value="P-loop_NTPase"/>
</dbReference>
<dbReference type="SUPFAM" id="SSF52540">
    <property type="entry name" value="P-loop containing nucleoside triphosphate hydrolases"/>
    <property type="match status" value="1"/>
</dbReference>
<feature type="compositionally biased region" description="Basic and acidic residues" evidence="1">
    <location>
        <begin position="138"/>
        <end position="149"/>
    </location>
</feature>
<reference evidence="2 3" key="1">
    <citation type="submission" date="2019-11" db="EMBL/GenBank/DDBJ databases">
        <authorList>
            <person name="Yuan L."/>
        </authorList>
    </citation>
    <scope>NUCLEOTIDE SEQUENCE [LARGE SCALE GENOMIC DNA]</scope>
    <source>
        <strain evidence="2 3">TRM43335</strain>
    </source>
</reference>
<keyword evidence="3" id="KW-1185">Reference proteome</keyword>
<comment type="caution">
    <text evidence="2">The sequence shown here is derived from an EMBL/GenBank/DDBJ whole genome shotgun (WGS) entry which is preliminary data.</text>
</comment>
<dbReference type="OrthoDB" id="8564590at2"/>
<feature type="compositionally biased region" description="Gly residues" evidence="1">
    <location>
        <begin position="160"/>
        <end position="175"/>
    </location>
</feature>
<dbReference type="Pfam" id="PF13671">
    <property type="entry name" value="AAA_33"/>
    <property type="match status" value="1"/>
</dbReference>
<protein>
    <submittedName>
        <fullName evidence="2">AAA family ATPase</fullName>
    </submittedName>
</protein>
<proteinExistence type="predicted"/>
<gene>
    <name evidence="2" type="ORF">F0L17_24575</name>
</gene>
<dbReference type="Gene3D" id="3.40.50.300">
    <property type="entry name" value="P-loop containing nucleotide triphosphate hydrolases"/>
    <property type="match status" value="1"/>
</dbReference>
<feature type="region of interest" description="Disordered" evidence="1">
    <location>
        <begin position="138"/>
        <end position="175"/>
    </location>
</feature>
<dbReference type="EMBL" id="WIXO01000001">
    <property type="protein sequence ID" value="MTE22217.1"/>
    <property type="molecule type" value="Genomic_DNA"/>
</dbReference>
<evidence type="ECO:0000313" key="2">
    <source>
        <dbReference type="EMBL" id="MTE22217.1"/>
    </source>
</evidence>
<dbReference type="AlphaFoldDB" id="A0A6G2BIV0"/>